<dbReference type="AlphaFoldDB" id="A0A0R3E6N1"/>
<evidence type="ECO:0000256" key="1">
    <source>
        <dbReference type="SAM" id="MobiDB-lite"/>
    </source>
</evidence>
<protein>
    <submittedName>
        <fullName evidence="3">Uncharacterized protein</fullName>
    </submittedName>
</protein>
<feature type="transmembrane region" description="Helical" evidence="2">
    <location>
        <begin position="124"/>
        <end position="150"/>
    </location>
</feature>
<organism evidence="3 4">
    <name type="scientific">Bradyrhizobium manausense</name>
    <dbReference type="NCBI Taxonomy" id="989370"/>
    <lineage>
        <taxon>Bacteria</taxon>
        <taxon>Pseudomonadati</taxon>
        <taxon>Pseudomonadota</taxon>
        <taxon>Alphaproteobacteria</taxon>
        <taxon>Hyphomicrobiales</taxon>
        <taxon>Nitrobacteraceae</taxon>
        <taxon>Bradyrhizobium</taxon>
    </lineage>
</organism>
<dbReference type="Proteomes" id="UP000051936">
    <property type="component" value="Unassembled WGS sequence"/>
</dbReference>
<keyword evidence="2" id="KW-0472">Membrane</keyword>
<reference evidence="3 4" key="1">
    <citation type="submission" date="2015-09" db="EMBL/GenBank/DDBJ databases">
        <title>Draft Genome Sequence of Bradyrhizobium manausense Strain BR 3351T, a Novel Symbiotic Nitrogen-Fixing Alphaproteobacterium Isolated from Brazilian Amazon Rain Forest.</title>
        <authorList>
            <person name="De Araujo J.L."/>
            <person name="Zilli J.E."/>
        </authorList>
    </citation>
    <scope>NUCLEOTIDE SEQUENCE [LARGE SCALE GENOMIC DNA]</scope>
    <source>
        <strain evidence="3 4">BR3351</strain>
    </source>
</reference>
<keyword evidence="2" id="KW-0812">Transmembrane</keyword>
<comment type="caution">
    <text evidence="3">The sequence shown here is derived from an EMBL/GenBank/DDBJ whole genome shotgun (WGS) entry which is preliminary data.</text>
</comment>
<gene>
    <name evidence="3" type="ORF">AOQ71_08980</name>
</gene>
<keyword evidence="4" id="KW-1185">Reference proteome</keyword>
<dbReference type="EMBL" id="LJYG01000042">
    <property type="protein sequence ID" value="KRQ15516.1"/>
    <property type="molecule type" value="Genomic_DNA"/>
</dbReference>
<feature type="region of interest" description="Disordered" evidence="1">
    <location>
        <begin position="1"/>
        <end position="82"/>
    </location>
</feature>
<sequence length="346" mass="35808">MSDLAGQGTNDRANDRTGAVDAAAGIEAPSIAPDHETPPKPDPVMADPVKADAPKVEPPKIEVPKFEAQAEPKPETRTETKAEADPGRLIVMAPAARSWDREEYAPHVKAEEISDTGSKRRLSAMAAVVAIAACVGAVSGALATVGMMHFAASPAPVQVADTSALDASVARIDADIVALKANVEHTSKTGLSQFNRANDRLDKLEKAQAEPLARLAKLSETVDKLRATPPAAAPVQAAAAPAKETTGTIAPAPTQVATAAAAPAPVPVPATAAPKTEVKTEVGRLPTIDGWRLRDVANGGALIEGRGGLYEVYAGDPIPGLGRVDAIRRQDGHWVVVTPRGLIVAR</sequence>
<proteinExistence type="predicted"/>
<dbReference type="OrthoDB" id="7926359at2"/>
<dbReference type="STRING" id="989370.AOQ71_08980"/>
<evidence type="ECO:0000313" key="3">
    <source>
        <dbReference type="EMBL" id="KRQ15516.1"/>
    </source>
</evidence>
<feature type="compositionally biased region" description="Basic and acidic residues" evidence="1">
    <location>
        <begin position="49"/>
        <end position="82"/>
    </location>
</feature>
<evidence type="ECO:0000313" key="4">
    <source>
        <dbReference type="Proteomes" id="UP000051936"/>
    </source>
</evidence>
<accession>A0A0R3E6N1</accession>
<keyword evidence="2" id="KW-1133">Transmembrane helix</keyword>
<evidence type="ECO:0000256" key="2">
    <source>
        <dbReference type="SAM" id="Phobius"/>
    </source>
</evidence>
<name>A0A0R3E6N1_9BRAD</name>
<dbReference type="RefSeq" id="WP_057744654.1">
    <property type="nucleotide sequence ID" value="NZ_LJYG01000042.1"/>
</dbReference>